<dbReference type="Proteomes" id="UP000008641">
    <property type="component" value="Chromosome"/>
</dbReference>
<dbReference type="Gene3D" id="1.20.120.1490">
    <property type="match status" value="1"/>
</dbReference>
<feature type="coiled-coil region" evidence="1">
    <location>
        <begin position="40"/>
        <end position="70"/>
    </location>
</feature>
<reference evidence="2 3" key="1">
    <citation type="journal article" date="2011" name="Stand. Genomic Sci.">
        <title>Complete genome sequence of Weeksella virosa type strain (9751).</title>
        <authorList>
            <person name="Lang E."/>
            <person name="Teshima H."/>
            <person name="Lucas S."/>
            <person name="Lapidus A."/>
            <person name="Hammon N."/>
            <person name="Deshpande S."/>
            <person name="Nolan M."/>
            <person name="Cheng J.F."/>
            <person name="Pitluck S."/>
            <person name="Liolios K."/>
            <person name="Pagani I."/>
            <person name="Mikhailova N."/>
            <person name="Ivanova N."/>
            <person name="Mavromatis K."/>
            <person name="Pati A."/>
            <person name="Tapia R."/>
            <person name="Han C."/>
            <person name="Goodwin L."/>
            <person name="Chen A."/>
            <person name="Palaniappan K."/>
            <person name="Land M."/>
            <person name="Hauser L."/>
            <person name="Chang Y.J."/>
            <person name="Jeffries C.D."/>
            <person name="Brambilla E.M."/>
            <person name="Kopitz M."/>
            <person name="Rohde M."/>
            <person name="Goker M."/>
            <person name="Tindall B.J."/>
            <person name="Detter J.C."/>
            <person name="Woyke T."/>
            <person name="Bristow J."/>
            <person name="Eisen J.A."/>
            <person name="Markowitz V."/>
            <person name="Hugenholtz P."/>
            <person name="Klenk H.P."/>
            <person name="Kyrpides N.C."/>
        </authorList>
    </citation>
    <scope>NUCLEOTIDE SEQUENCE [LARGE SCALE GENOMIC DNA]</scope>
    <source>
        <strain evidence="3">ATCC 43766 / DSM 16922 / JCM 21250 / NBRC 16016 / NCTC 11634 / CL345/78</strain>
    </source>
</reference>
<dbReference type="EMBL" id="CP002455">
    <property type="protein sequence ID" value="ADX68045.1"/>
    <property type="molecule type" value="Genomic_DNA"/>
</dbReference>
<accession>F0NXX7</accession>
<sequence length="100" mass="11590">MVLMGVFGVSTSVRAQNPVKLEKHSMTKLKQELDLSDDQINRIKKIYASYAGEKEELRKKMNEIRAKEKAEIGRVLSADQLKKLEELKAKHHRSRKPMQK</sequence>
<organism evidence="2 3">
    <name type="scientific">Weeksella virosa (strain ATCC 43766 / DSM 16922 / JCM 21250 / CCUG 30538 / CDC 9751 / IAM 14551 / NBRC 16016 / NCTC 11634 / CL345/78)</name>
    <dbReference type="NCBI Taxonomy" id="865938"/>
    <lineage>
        <taxon>Bacteria</taxon>
        <taxon>Pseudomonadati</taxon>
        <taxon>Bacteroidota</taxon>
        <taxon>Flavobacteriia</taxon>
        <taxon>Flavobacteriales</taxon>
        <taxon>Weeksellaceae</taxon>
        <taxon>Weeksella</taxon>
    </lineage>
</organism>
<dbReference type="KEGG" id="wvi:Weevi_1341"/>
<dbReference type="HOGENOM" id="CLU_2304916_0_0_10"/>
<keyword evidence="1" id="KW-0175">Coiled coil</keyword>
<protein>
    <submittedName>
        <fullName evidence="2">Uncharacterized protein</fullName>
    </submittedName>
</protein>
<keyword evidence="3" id="KW-1185">Reference proteome</keyword>
<evidence type="ECO:0000313" key="2">
    <source>
        <dbReference type="EMBL" id="ADX68045.1"/>
    </source>
</evidence>
<evidence type="ECO:0000313" key="3">
    <source>
        <dbReference type="Proteomes" id="UP000008641"/>
    </source>
</evidence>
<reference evidence="3" key="2">
    <citation type="journal article" date="2011" name="Stand. Genomic Sci.">
        <title>Complete genome sequence of Weeksella virosa type strain (9751T).</title>
        <authorList>
            <person name="Lang E."/>
            <person name="Teshima H."/>
            <person name="Lucas S."/>
            <person name="Lapidus A."/>
            <person name="Hammon N."/>
            <person name="Deshpande S."/>
            <person name="Nolan M."/>
            <person name="Cheng J."/>
            <person name="Pitluck S."/>
            <person name="Liolios K."/>
            <person name="Pagani I."/>
            <person name="Mikhailova N."/>
            <person name="Ivanova N."/>
            <person name="Mavromatis K."/>
            <person name="Pati A."/>
            <person name="Tapia R."/>
            <person name="Han C."/>
            <person name="Goodwin L."/>
            <person name="Chen A."/>
            <person name="Palaniappan K."/>
            <person name="Land M."/>
            <person name="Hauser L."/>
            <person name="Chang Y."/>
            <person name="Jeffries C."/>
            <person name="Brambilla E."/>
            <person name="Kopitz M."/>
            <person name="Rohde M."/>
            <person name="Goker M."/>
            <person name="Tindall B."/>
            <person name="Detter J."/>
            <person name="Woyke T."/>
            <person name="Bristow J."/>
            <person name="Eisen J."/>
            <person name="Markowitz V."/>
            <person name="Hugenholtz P."/>
            <person name="Klenk H."/>
            <person name="Kyrpides N."/>
        </authorList>
    </citation>
    <scope>NUCLEOTIDE SEQUENCE [LARGE SCALE GENOMIC DNA]</scope>
    <source>
        <strain evidence="3">ATCC 43766 / DSM 16922 / JCM 21250 / NBRC 16016 / NCTC 11634 / CL345/78</strain>
    </source>
</reference>
<dbReference type="AlphaFoldDB" id="F0NXX7"/>
<dbReference type="eggNOG" id="COG3678">
    <property type="taxonomic scope" value="Bacteria"/>
</dbReference>
<evidence type="ECO:0000256" key="1">
    <source>
        <dbReference type="SAM" id="Coils"/>
    </source>
</evidence>
<gene>
    <name evidence="2" type="ordered locus">Weevi_1341</name>
</gene>
<name>F0NXX7_WEEVC</name>
<proteinExistence type="predicted"/>